<proteinExistence type="predicted"/>
<comment type="caution">
    <text evidence="1">The sequence shown here is derived from an EMBL/GenBank/DDBJ whole genome shotgun (WGS) entry which is preliminary data.</text>
</comment>
<name>A0A5S4F438_9ACTN</name>
<sequence length="109" mass="12606">MNEEAPDIVGAWLHAYEEDTDTTAVYHPEDYPFRPSRRPRRGMDFHADGTFVEWVPGPDDRPREVAGRWARQETDRIRVTFPEGQGEPFDLTVVSREGDTLSFARGERQ</sequence>
<evidence type="ECO:0000313" key="1">
    <source>
        <dbReference type="EMBL" id="TMR10904.1"/>
    </source>
</evidence>
<accession>A0A5S4F438</accession>
<evidence type="ECO:0000313" key="2">
    <source>
        <dbReference type="Proteomes" id="UP000309128"/>
    </source>
</evidence>
<dbReference type="RefSeq" id="WP_138671429.1">
    <property type="nucleotide sequence ID" value="NZ_VCKY01000173.1"/>
</dbReference>
<dbReference type="Proteomes" id="UP000309128">
    <property type="component" value="Unassembled WGS sequence"/>
</dbReference>
<dbReference type="OrthoDB" id="2651079at2"/>
<gene>
    <name evidence="1" type="ORF">ETD86_37705</name>
</gene>
<reference evidence="1 2" key="1">
    <citation type="submission" date="2019-05" db="EMBL/GenBank/DDBJ databases">
        <title>Draft genome sequence of Nonomuraea turkmeniaca DSM 43926.</title>
        <authorList>
            <person name="Saricaoglu S."/>
            <person name="Isik K."/>
        </authorList>
    </citation>
    <scope>NUCLEOTIDE SEQUENCE [LARGE SCALE GENOMIC DNA]</scope>
    <source>
        <strain evidence="1 2">DSM 43926</strain>
    </source>
</reference>
<dbReference type="AlphaFoldDB" id="A0A5S4F438"/>
<dbReference type="EMBL" id="VCKY01000173">
    <property type="protein sequence ID" value="TMR10904.1"/>
    <property type="molecule type" value="Genomic_DNA"/>
</dbReference>
<organism evidence="1 2">
    <name type="scientific">Nonomuraea turkmeniaca</name>
    <dbReference type="NCBI Taxonomy" id="103838"/>
    <lineage>
        <taxon>Bacteria</taxon>
        <taxon>Bacillati</taxon>
        <taxon>Actinomycetota</taxon>
        <taxon>Actinomycetes</taxon>
        <taxon>Streptosporangiales</taxon>
        <taxon>Streptosporangiaceae</taxon>
        <taxon>Nonomuraea</taxon>
    </lineage>
</organism>
<keyword evidence="2" id="KW-1185">Reference proteome</keyword>
<protein>
    <submittedName>
        <fullName evidence="1">Uncharacterized protein</fullName>
    </submittedName>
</protein>